<evidence type="ECO:0000313" key="1">
    <source>
        <dbReference type="EMBL" id="KAH7960375.1"/>
    </source>
</evidence>
<reference evidence="1" key="1">
    <citation type="submission" date="2020-05" db="EMBL/GenBank/DDBJ databases">
        <title>Large-scale comparative analyses of tick genomes elucidate their genetic diversity and vector capacities.</title>
        <authorList>
            <person name="Jia N."/>
            <person name="Wang J."/>
            <person name="Shi W."/>
            <person name="Du L."/>
            <person name="Sun Y."/>
            <person name="Zhan W."/>
            <person name="Jiang J."/>
            <person name="Wang Q."/>
            <person name="Zhang B."/>
            <person name="Ji P."/>
            <person name="Sakyi L.B."/>
            <person name="Cui X."/>
            <person name="Yuan T."/>
            <person name="Jiang B."/>
            <person name="Yang W."/>
            <person name="Lam T.T.-Y."/>
            <person name="Chang Q."/>
            <person name="Ding S."/>
            <person name="Wang X."/>
            <person name="Zhu J."/>
            <person name="Ruan X."/>
            <person name="Zhao L."/>
            <person name="Wei J."/>
            <person name="Que T."/>
            <person name="Du C."/>
            <person name="Cheng J."/>
            <person name="Dai P."/>
            <person name="Han X."/>
            <person name="Huang E."/>
            <person name="Gao Y."/>
            <person name="Liu J."/>
            <person name="Shao H."/>
            <person name="Ye R."/>
            <person name="Li L."/>
            <person name="Wei W."/>
            <person name="Wang X."/>
            <person name="Wang C."/>
            <person name="Yang T."/>
            <person name="Huo Q."/>
            <person name="Li W."/>
            <person name="Guo W."/>
            <person name="Chen H."/>
            <person name="Zhou L."/>
            <person name="Ni X."/>
            <person name="Tian J."/>
            <person name="Zhou Y."/>
            <person name="Sheng Y."/>
            <person name="Liu T."/>
            <person name="Pan Y."/>
            <person name="Xia L."/>
            <person name="Li J."/>
            <person name="Zhao F."/>
            <person name="Cao W."/>
        </authorList>
    </citation>
    <scope>NUCLEOTIDE SEQUENCE</scope>
    <source>
        <strain evidence="1">Dsil-2018</strain>
    </source>
</reference>
<accession>A0ACB8D791</accession>
<proteinExistence type="predicted"/>
<protein>
    <submittedName>
        <fullName evidence="1">Uncharacterized protein</fullName>
    </submittedName>
</protein>
<gene>
    <name evidence="1" type="ORF">HPB49_019010</name>
</gene>
<name>A0ACB8D791_DERSI</name>
<keyword evidence="2" id="KW-1185">Reference proteome</keyword>
<sequence>MTSCRRAVLLALGLWKRILMVAIPLLLLPLLSLEDGMKSRCAYVVGVVGLYWIAEPIPLGATSLIPIVLLPMLGVLSTERTCQLYMNDTNIMFVGTLIMAIAIEHSQLHQRIALRTLCLLGTGIKTLVFGLMFISMFLSIWINNVAIAAMMIPVVDSLLQELLHEGRNSPSIPGEDVEETLGTCSNVYTVCSQKSPVLIIPIPAPAKESHVEVSEKRRIRVLLYLSVIYGANTGAITTITSAASNVVFKFIIEEFHEVAVLLLFTLLVFLWLFRDPMFARGWATLFGSMKPKDATAVMIPVVLLFMIPAQPWEGAKSPGLVTWPVVQAKLQWSVILLIGSGFAMAEAMRVSGLSLLLGQQLGRLSHLPEGVLMICLSILCSFMSELVSNAGTVTVLLPIFAVLAEDLHINPLLFMIPATLTSNFAFMLPVGTPANAIVYEHARLKVSDMVLPGLLVKAITIFTTVAVTFVLGDPIFGMFSEADWVLSVVAANISGPTTSPAPVVGLYWIIEPIPLGATSLIPIVLLPMLGVLTTEQTCALYMNETNIMFVGALIMAIAIEHSHLHQRIALKTLCMLGTGIKMLVFGIMFISMFLSIWINNVAITAMMMPVINSLSHELLQERRRSLSRGNIDVEGIAALRERVDKAAAANGNTKLIPHQDGDEGESDVVIPIKPKNQYSHIDKATEHRVRVLLYLSVLYGANIGTITTITSGASNVVFKFVIEDPNLGKESSNYAIAAIRRNYMALGPIKFHEVAVLLLFILLVFLWLFRDPMFAKGWATYFGVIKPKDATAVMIPVILLFMIPSKPQKGFRGPVLLTWKMVQAKLQWSVILLIGSGFAIAEAMRVSGLSEQLGQKLAELGHLSPGPLMICLSIICSFMSELISNCGTCTVLLPVFAVLAEDLNLNPLLFMIPTTIASNYAFLLPVGTPANAMVYEHGRLTIMEMVVPGFLAKIITMVVTVVVTYVLGDPIFGMFQEADWVSAVTTGNVSTTVVPGQT</sequence>
<dbReference type="Proteomes" id="UP000821865">
    <property type="component" value="Chromosome 3"/>
</dbReference>
<dbReference type="EMBL" id="CM023472">
    <property type="protein sequence ID" value="KAH7960375.1"/>
    <property type="molecule type" value="Genomic_DNA"/>
</dbReference>
<comment type="caution">
    <text evidence="1">The sequence shown here is derived from an EMBL/GenBank/DDBJ whole genome shotgun (WGS) entry which is preliminary data.</text>
</comment>
<evidence type="ECO:0000313" key="2">
    <source>
        <dbReference type="Proteomes" id="UP000821865"/>
    </source>
</evidence>
<organism evidence="1 2">
    <name type="scientific">Dermacentor silvarum</name>
    <name type="common">Tick</name>
    <dbReference type="NCBI Taxonomy" id="543639"/>
    <lineage>
        <taxon>Eukaryota</taxon>
        <taxon>Metazoa</taxon>
        <taxon>Ecdysozoa</taxon>
        <taxon>Arthropoda</taxon>
        <taxon>Chelicerata</taxon>
        <taxon>Arachnida</taxon>
        <taxon>Acari</taxon>
        <taxon>Parasitiformes</taxon>
        <taxon>Ixodida</taxon>
        <taxon>Ixodoidea</taxon>
        <taxon>Ixodidae</taxon>
        <taxon>Rhipicephalinae</taxon>
        <taxon>Dermacentor</taxon>
    </lineage>
</organism>